<keyword evidence="8 12" id="KW-0443">Lipid metabolism</keyword>
<dbReference type="PROSITE" id="PS51598">
    <property type="entry name" value="SAM_CHO2"/>
    <property type="match status" value="1"/>
</dbReference>
<dbReference type="CDD" id="cd02908">
    <property type="entry name" value="Macro_OAADPr_deacetylase"/>
    <property type="match status" value="1"/>
</dbReference>
<feature type="transmembrane region" description="Helical" evidence="12 13">
    <location>
        <begin position="84"/>
        <end position="104"/>
    </location>
</feature>
<feature type="compositionally biased region" description="Basic and acidic residues" evidence="14">
    <location>
        <begin position="1426"/>
        <end position="1440"/>
    </location>
</feature>
<dbReference type="PANTHER" id="PTHR32138">
    <property type="entry name" value="PHOSPHATIDYLETHANOLAMINE N-METHYLTRANSFERASE"/>
    <property type="match status" value="1"/>
</dbReference>
<dbReference type="Gene3D" id="3.40.220.10">
    <property type="entry name" value="Leucine Aminopeptidase, subunit E, domain 1"/>
    <property type="match status" value="1"/>
</dbReference>
<feature type="domain" description="Macro" evidence="15">
    <location>
        <begin position="1018"/>
        <end position="1195"/>
    </location>
</feature>
<protein>
    <recommendedName>
        <fullName evidence="12 13">Phosphatidylethanolamine N-methyltransferase</fullName>
        <shortName evidence="12">PE methyltransferase</shortName>
        <shortName evidence="12 13">PEAMT</shortName>
        <shortName evidence="12">PEMT</shortName>
        <ecNumber evidence="12 13">2.1.1.17</ecNumber>
    </recommendedName>
</protein>
<evidence type="ECO:0000256" key="11">
    <source>
        <dbReference type="ARBA" id="ARBA00023264"/>
    </source>
</evidence>
<dbReference type="Proteomes" id="UP000789342">
    <property type="component" value="Unassembled WGS sequence"/>
</dbReference>
<evidence type="ECO:0000256" key="12">
    <source>
        <dbReference type="HAMAP-Rule" id="MF_03217"/>
    </source>
</evidence>
<keyword evidence="3 12" id="KW-0489">Methyltransferase</keyword>
<evidence type="ECO:0000256" key="5">
    <source>
        <dbReference type="ARBA" id="ARBA00022691"/>
    </source>
</evidence>
<dbReference type="InterPro" id="IPR007318">
    <property type="entry name" value="Phopholipid_MeTrfase"/>
</dbReference>
<feature type="transmembrane region" description="Helical" evidence="12 13">
    <location>
        <begin position="192"/>
        <end position="214"/>
    </location>
</feature>
<feature type="compositionally biased region" description="Basic and acidic residues" evidence="14">
    <location>
        <begin position="1186"/>
        <end position="1202"/>
    </location>
</feature>
<dbReference type="InterPro" id="IPR002589">
    <property type="entry name" value="Macro_dom"/>
</dbReference>
<dbReference type="GO" id="GO:0005789">
    <property type="term" value="C:endoplasmic reticulum membrane"/>
    <property type="evidence" value="ECO:0007669"/>
    <property type="project" value="UniProtKB-SubCell"/>
</dbReference>
<dbReference type="PROSITE" id="PS51154">
    <property type="entry name" value="MACRO"/>
    <property type="match status" value="1"/>
</dbReference>
<accession>A0A9N8VK98</accession>
<feature type="transmembrane region" description="Helical" evidence="12 13">
    <location>
        <begin position="300"/>
        <end position="322"/>
    </location>
</feature>
<evidence type="ECO:0000259" key="15">
    <source>
        <dbReference type="PROSITE" id="PS51154"/>
    </source>
</evidence>
<evidence type="ECO:0000256" key="6">
    <source>
        <dbReference type="ARBA" id="ARBA00022692"/>
    </source>
</evidence>
<dbReference type="EMBL" id="CAJVPV010000415">
    <property type="protein sequence ID" value="CAG8455816.1"/>
    <property type="molecule type" value="Genomic_DNA"/>
</dbReference>
<keyword evidence="12 13" id="KW-0256">Endoplasmic reticulum</keyword>
<feature type="compositionally biased region" description="Basic and acidic residues" evidence="14">
    <location>
        <begin position="351"/>
        <end position="369"/>
    </location>
</feature>
<comment type="caution">
    <text evidence="16">The sequence shown here is derived from an EMBL/GenBank/DDBJ whole genome shotgun (WGS) entry which is preliminary data.</text>
</comment>
<dbReference type="InterPro" id="IPR016219">
    <property type="entry name" value="Phosphatid-EA_MeTrfase_fun"/>
</dbReference>
<evidence type="ECO:0000256" key="2">
    <source>
        <dbReference type="ARBA" id="ARBA00022516"/>
    </source>
</evidence>
<evidence type="ECO:0000256" key="1">
    <source>
        <dbReference type="ARBA" id="ARBA00004127"/>
    </source>
</evidence>
<comment type="catalytic activity">
    <reaction evidence="12 13">
        <text>a 1,2-diacyl-sn-glycero-3-phosphoethanolamine + S-adenosyl-L-methionine = a 1,2-diacyl-sn-glycero-3-phospho-N-methylethanolamine + S-adenosyl-L-homocysteine + H(+)</text>
        <dbReference type="Rhea" id="RHEA:11164"/>
        <dbReference type="ChEBI" id="CHEBI:15378"/>
        <dbReference type="ChEBI" id="CHEBI:57856"/>
        <dbReference type="ChEBI" id="CHEBI:59789"/>
        <dbReference type="ChEBI" id="CHEBI:64573"/>
        <dbReference type="ChEBI" id="CHEBI:64612"/>
        <dbReference type="EC" id="2.1.1.17"/>
    </reaction>
</comment>
<keyword evidence="5 12" id="KW-0949">S-adenosyl-L-methionine</keyword>
<evidence type="ECO:0000256" key="8">
    <source>
        <dbReference type="ARBA" id="ARBA00023098"/>
    </source>
</evidence>
<comment type="similarity">
    <text evidence="12 13">Belongs to the class VI-like SAM-binding methyltransferase superfamily. CHO2 family.</text>
</comment>
<evidence type="ECO:0000256" key="3">
    <source>
        <dbReference type="ARBA" id="ARBA00022603"/>
    </source>
</evidence>
<feature type="compositionally biased region" description="Basic and acidic residues" evidence="14">
    <location>
        <begin position="1480"/>
        <end position="1490"/>
    </location>
</feature>
<name>A0A9N8VK98_9GLOM</name>
<comment type="subcellular location">
    <subcellularLocation>
        <location evidence="1">Endomembrane system</location>
        <topology evidence="1">Multi-pass membrane protein</topology>
    </subcellularLocation>
    <subcellularLocation>
        <location evidence="12 13">Endoplasmic reticulum membrane</location>
        <topology evidence="12 13">Multi-pass membrane protein</topology>
    </subcellularLocation>
</comment>
<feature type="compositionally biased region" description="Polar residues" evidence="14">
    <location>
        <begin position="1302"/>
        <end position="1311"/>
    </location>
</feature>
<feature type="transmembrane region" description="Helical" evidence="12 13">
    <location>
        <begin position="411"/>
        <end position="430"/>
    </location>
</feature>
<reference evidence="16" key="1">
    <citation type="submission" date="2021-06" db="EMBL/GenBank/DDBJ databases">
        <authorList>
            <person name="Kallberg Y."/>
            <person name="Tangrot J."/>
            <person name="Rosling A."/>
        </authorList>
    </citation>
    <scope>NUCLEOTIDE SEQUENCE</scope>
    <source>
        <strain evidence="16">CL551</strain>
    </source>
</reference>
<evidence type="ECO:0000313" key="16">
    <source>
        <dbReference type="EMBL" id="CAG8455816.1"/>
    </source>
</evidence>
<evidence type="ECO:0000256" key="7">
    <source>
        <dbReference type="ARBA" id="ARBA00022989"/>
    </source>
</evidence>
<feature type="compositionally biased region" description="Basic and acidic residues" evidence="14">
    <location>
        <begin position="1213"/>
        <end position="1229"/>
    </location>
</feature>
<dbReference type="PANTHER" id="PTHR32138:SF0">
    <property type="entry name" value="PHOSPHATIDYLETHANOLAMINE N-METHYLTRANSFERASE"/>
    <property type="match status" value="1"/>
</dbReference>
<keyword evidence="17" id="KW-1185">Reference proteome</keyword>
<evidence type="ECO:0000256" key="14">
    <source>
        <dbReference type="SAM" id="MobiDB-lite"/>
    </source>
</evidence>
<keyword evidence="6 12" id="KW-0812">Transmembrane</keyword>
<proteinExistence type="inferred from homology"/>
<feature type="compositionally biased region" description="Basic and acidic residues" evidence="14">
    <location>
        <begin position="1333"/>
        <end position="1393"/>
    </location>
</feature>
<dbReference type="GO" id="GO:0004608">
    <property type="term" value="F:phosphatidylethanolamine N-methyltransferase activity"/>
    <property type="evidence" value="ECO:0007669"/>
    <property type="project" value="UniProtKB-UniRule"/>
</dbReference>
<comment type="function">
    <text evidence="12 13">Catalyzes the first step of the methylation pathway of phosphatidylcholine biosynthesis, the SAM-dependent methylation of phosphatidylethanolamine (PE) to phosphatidylmonomethylethanolamine (PMME).</text>
</comment>
<evidence type="ECO:0000313" key="17">
    <source>
        <dbReference type="Proteomes" id="UP000789342"/>
    </source>
</evidence>
<dbReference type="OrthoDB" id="4583at2759"/>
<organism evidence="16 17">
    <name type="scientific">Acaulospora morrowiae</name>
    <dbReference type="NCBI Taxonomy" id="94023"/>
    <lineage>
        <taxon>Eukaryota</taxon>
        <taxon>Fungi</taxon>
        <taxon>Fungi incertae sedis</taxon>
        <taxon>Mucoromycota</taxon>
        <taxon>Glomeromycotina</taxon>
        <taxon>Glomeromycetes</taxon>
        <taxon>Diversisporales</taxon>
        <taxon>Acaulosporaceae</taxon>
        <taxon>Acaulospora</taxon>
    </lineage>
</organism>
<feature type="transmembrane region" description="Helical" evidence="12 13">
    <location>
        <begin position="520"/>
        <end position="541"/>
    </location>
</feature>
<comment type="pathway">
    <text evidence="12 13">Phospholipid metabolism; phosphatidylcholine biosynthesis.</text>
</comment>
<feature type="transmembrane region" description="Helical" evidence="12 13">
    <location>
        <begin position="488"/>
        <end position="508"/>
    </location>
</feature>
<feature type="region of interest" description="Disordered" evidence="14">
    <location>
        <begin position="1186"/>
        <end position="1490"/>
    </location>
</feature>
<dbReference type="Gene3D" id="2.60.40.2840">
    <property type="match status" value="1"/>
</dbReference>
<keyword evidence="9 12" id="KW-0472">Membrane</keyword>
<keyword evidence="2 12" id="KW-0444">Lipid biosynthesis</keyword>
<sequence>MDIDTKTQGTVAVSTTSSVQTLKIETNTDFVADNGTDKILQDDNKNKGNGEIVYGKTSNDKVFQVPQTSDMLTSVFTLSTRKSAFDTITLVVISSQILLFFILPSSIRRWIFLILFIFWRVSYNAGLGALLKYQSDRRGLVLWAKRKKIFDKEKGGKWYTFLKEELTVKMGDDYDFDTAPIEFNTWLLFRQLVDLILLNDFITYVCFALANFSIPENSGLITNVLRWVGGLFLLWFNVWVKADAHRVVKDFAWCMSVRTFLCRADCSFWYWGDFFFLVDQSLTFDGVFEMAPHPMYSIGYVGYYGISLMMASYTVLFVSLSAHAAQFAFLTFVENPHIDKTYNKPTPLNEKLSKPHTTKDQESASQHSDLELHSKNDLQSSLSNLPDTTDHCFRRDLIVFKNFDLLRSNDLFVVFMTFYAVIIPSFIMGASENVIRIFLIVQCLAWRVFHSYGLGAILFLQSKEKLLTKHYIKFGGTVNEAFANWKSIYNLSLYMTYVTFVSAAWKMYYFPEDWTYGTVLLRHTLGVLLIVLHIWTSVSIFEVLGDFGWFYGDFFLDARPETPYYTGIYRFLNNPEKLMGHTAFWGITLISNSWPIFGLTLFAQISNLLFLRYIESPHMRKLYGDKIRKEDGLTKTIKRVIKIREVPEISIVKRVVREVEKVVEETAEVVGEFVGAAKPKVQNLFQNSRDKFMISRLSEVNDNFDRRQYSISLILPDEGSNDTSNSNGHNTNSKTIAFQLGEPISLSWMAPKNHSRLDWIGIYKVTANSSKVITSVSSGGRFLYVTPDEDDSETSAHIIARDNDDGPLEKGEVRFTGDRLPWELGVYEFRYHHNDKHNVIVVSEPFEIAANAQYVSDLPTIERTLLTLVQRALDSDEELIPHTTSDDYKLTKEIQAKRIVYGIKMIFDVDFAWEVVAVDGNIERLARRIFKARYALLPFPDSSSDDELSPDLSDEKLIALLNRRHDKTNQIKLQLISPRSMPERELSQIETLKDVYEKGGFGPRRSRRVEKRKKESVEDCYSYNEKFNEKVSLIQADITKLKIDAIVNAANESLMGGGGVDGAIHRAAGPKLKQECWELNGCRTGDAKITLGYDLPAKHVIHTVGPMGEKPELLRSSYERSLKVFFEKKLKSIAFSNISTGVYGYPRYSAGHVAISTVRKWLEDHPDLDQVERIIFCVFEDENKIDSEDNDGEKAEAKKDDASVSSTLVDDLENTRAEGLENVETKQDETSTTSAAPIETVEKEISTTSAPEDKSEDMEVCQGTSTSPSAPVDSSENTETSQANQGGDSIASSSPMDGLENTGENQETPTSCMPMDVSDDTKIDQEASASNDSEEKTEKEEGVLDPETIKQNEETLREKEKEERVLDPETIKQNEETLREKETKQETGSKVVEENLAQNNDTLMSREEEGKHCPEETKSQNNDTLMSREEEGKHCPEETKSQNTHDSIISPEVEQIPSDSLKADSTLQAHDAEASSQEQESEKGVTRSSL</sequence>
<feature type="transmembrane region" description="Helical" evidence="12 13">
    <location>
        <begin position="583"/>
        <end position="611"/>
    </location>
</feature>
<dbReference type="Pfam" id="PF04191">
    <property type="entry name" value="PEMT"/>
    <property type="match status" value="2"/>
</dbReference>
<dbReference type="HAMAP" id="MF_03217">
    <property type="entry name" value="PEMT"/>
    <property type="match status" value="1"/>
</dbReference>
<feature type="transmembrane region" description="Helical" evidence="12 13">
    <location>
        <begin position="437"/>
        <end position="460"/>
    </location>
</feature>
<keyword evidence="7 12" id="KW-1133">Transmembrane helix</keyword>
<dbReference type="SMART" id="SM00506">
    <property type="entry name" value="A1pp"/>
    <property type="match status" value="1"/>
</dbReference>
<dbReference type="EC" id="2.1.1.17" evidence="12 13"/>
<keyword evidence="11 12" id="KW-1208">Phospholipid metabolism</keyword>
<dbReference type="GO" id="GO:0032259">
    <property type="term" value="P:methylation"/>
    <property type="evidence" value="ECO:0007669"/>
    <property type="project" value="UniProtKB-KW"/>
</dbReference>
<dbReference type="GO" id="GO:0006656">
    <property type="term" value="P:phosphatidylcholine biosynthetic process"/>
    <property type="evidence" value="ECO:0007669"/>
    <property type="project" value="UniProtKB-UniRule"/>
</dbReference>
<evidence type="ECO:0000256" key="10">
    <source>
        <dbReference type="ARBA" id="ARBA00023209"/>
    </source>
</evidence>
<comment type="caution">
    <text evidence="12 13">Lacks conserved residue(s) required for the propagation of feature annotation.</text>
</comment>
<evidence type="ECO:0000256" key="13">
    <source>
        <dbReference type="RuleBase" id="RU361122"/>
    </source>
</evidence>
<gene>
    <name evidence="16" type="ORF">AMORRO_LOCUS1141</name>
</gene>
<feature type="compositionally biased region" description="Polar residues" evidence="14">
    <location>
        <begin position="1262"/>
        <end position="1295"/>
    </location>
</feature>
<dbReference type="Pfam" id="PF01661">
    <property type="entry name" value="Macro"/>
    <property type="match status" value="1"/>
</dbReference>
<feature type="transmembrane region" description="Helical" evidence="12 13">
    <location>
        <begin position="110"/>
        <end position="131"/>
    </location>
</feature>
<feature type="region of interest" description="Disordered" evidence="14">
    <location>
        <begin position="343"/>
        <end position="369"/>
    </location>
</feature>
<keyword evidence="10 12" id="KW-0594">Phospholipid biosynthesis</keyword>
<feature type="compositionally biased region" description="Basic and acidic residues" evidence="14">
    <location>
        <begin position="1404"/>
        <end position="1418"/>
    </location>
</feature>
<keyword evidence="4 12" id="KW-0808">Transferase</keyword>
<dbReference type="SUPFAM" id="SSF52949">
    <property type="entry name" value="Macro domain-like"/>
    <property type="match status" value="1"/>
</dbReference>
<dbReference type="InterPro" id="IPR043472">
    <property type="entry name" value="Macro_dom-like"/>
</dbReference>
<evidence type="ECO:0000256" key="9">
    <source>
        <dbReference type="ARBA" id="ARBA00023136"/>
    </source>
</evidence>
<evidence type="ECO:0000256" key="4">
    <source>
        <dbReference type="ARBA" id="ARBA00022679"/>
    </source>
</evidence>
<feature type="transmembrane region" description="Helical" evidence="12 13">
    <location>
        <begin position="220"/>
        <end position="240"/>
    </location>
</feature>